<reference evidence="2 3" key="1">
    <citation type="submission" date="2017-05" db="EMBL/GenBank/DDBJ databases">
        <authorList>
            <person name="Song R."/>
            <person name="Chenine A.L."/>
            <person name="Ruprecht R.M."/>
        </authorList>
    </citation>
    <scope>NUCLEOTIDE SEQUENCE [LARGE SCALE GENOMIC DNA]</scope>
    <source>
        <strain evidence="2 3">CECT 8898</strain>
    </source>
</reference>
<protein>
    <submittedName>
        <fullName evidence="2">Uncharacterized protein</fullName>
    </submittedName>
</protein>
<organism evidence="2 3">
    <name type="scientific">Maliponia aquimaris</name>
    <dbReference type="NCBI Taxonomy" id="1673631"/>
    <lineage>
        <taxon>Bacteria</taxon>
        <taxon>Pseudomonadati</taxon>
        <taxon>Pseudomonadota</taxon>
        <taxon>Alphaproteobacteria</taxon>
        <taxon>Rhodobacterales</taxon>
        <taxon>Paracoccaceae</taxon>
        <taxon>Maliponia</taxon>
    </lineage>
</organism>
<dbReference type="RefSeq" id="WP_094021321.1">
    <property type="nucleotide sequence ID" value="NZ_FXYF01000006.1"/>
</dbReference>
<name>A0A238KGF2_9RHOB</name>
<dbReference type="Proteomes" id="UP000207598">
    <property type="component" value="Unassembled WGS sequence"/>
</dbReference>
<evidence type="ECO:0000313" key="3">
    <source>
        <dbReference type="Proteomes" id="UP000207598"/>
    </source>
</evidence>
<sequence>MSPLRLGRKSRRDAEADDSYQLDAVVSLFAMILVILVTTAAASAIGTTRFAYRSEDPQTAPVQPESLAAPFPRLETWILRQGALMRLDYDAAARLLAENIARDPMAATDPATGIDLTLIPSPTEPGAFDTFEVLLPPGPIPAPGGVIAAIVDPADGDAVAAWARGAQPARIAVFGSGVTDLPALSAAAEAAGRPVTVLFLTGNQKFAERRTSASFGFRGVLRSY</sequence>
<proteinExistence type="predicted"/>
<keyword evidence="1" id="KW-0472">Membrane</keyword>
<keyword evidence="3" id="KW-1185">Reference proteome</keyword>
<dbReference type="OrthoDB" id="7838062at2"/>
<accession>A0A238KGF2</accession>
<evidence type="ECO:0000256" key="1">
    <source>
        <dbReference type="SAM" id="Phobius"/>
    </source>
</evidence>
<evidence type="ECO:0000313" key="2">
    <source>
        <dbReference type="EMBL" id="SMX41949.1"/>
    </source>
</evidence>
<keyword evidence="1" id="KW-1133">Transmembrane helix</keyword>
<dbReference type="EMBL" id="FXYF01000006">
    <property type="protein sequence ID" value="SMX41949.1"/>
    <property type="molecule type" value="Genomic_DNA"/>
</dbReference>
<keyword evidence="1" id="KW-0812">Transmembrane</keyword>
<gene>
    <name evidence="2" type="ORF">MAA8898_02492</name>
</gene>
<dbReference type="AlphaFoldDB" id="A0A238KGF2"/>
<feature type="transmembrane region" description="Helical" evidence="1">
    <location>
        <begin position="20"/>
        <end position="45"/>
    </location>
</feature>